<dbReference type="Gene3D" id="3.30.2170.10">
    <property type="entry name" value="archaeoglobus fulgidus dsm 4304 superfamily"/>
    <property type="match status" value="1"/>
</dbReference>
<evidence type="ECO:0008006" key="11">
    <source>
        <dbReference type="Google" id="ProtNLM"/>
    </source>
</evidence>
<evidence type="ECO:0000256" key="2">
    <source>
        <dbReference type="ARBA" id="ARBA00022490"/>
    </source>
</evidence>
<protein>
    <recommendedName>
        <fullName evidence="11">Endonuclease V</fullName>
    </recommendedName>
</protein>
<dbReference type="EMBL" id="CAJHJG010006796">
    <property type="protein sequence ID" value="CAD6959564.1"/>
    <property type="molecule type" value="Genomic_DNA"/>
</dbReference>
<keyword evidence="3" id="KW-0540">Nuclease</keyword>
<reference evidence="8" key="1">
    <citation type="submission" date="2016-04" db="EMBL/GenBank/DDBJ databases">
        <authorList>
            <person name="Nguyen H.D."/>
            <person name="Kesanakurti P."/>
            <person name="Cullis J."/>
            <person name="Levesque C.A."/>
            <person name="Hambleton S."/>
        </authorList>
    </citation>
    <scope>NUCLEOTIDE SEQUENCE</scope>
    <source>
        <strain evidence="8">DAOMC 238032</strain>
    </source>
</reference>
<evidence type="ECO:0000313" key="8">
    <source>
        <dbReference type="EMBL" id="KAE8260122.1"/>
    </source>
</evidence>
<gene>
    <name evidence="8" type="ORF">A4X03_0g3912</name>
    <name evidence="7" type="ORF">JKIAZH3_G9005</name>
</gene>
<keyword evidence="5" id="KW-0378">Hydrolase</keyword>
<dbReference type="Proteomes" id="UP000836402">
    <property type="component" value="Unassembled WGS sequence"/>
</dbReference>
<dbReference type="AlphaFoldDB" id="A0A177UA24"/>
<feature type="region of interest" description="Disordered" evidence="6">
    <location>
        <begin position="237"/>
        <end position="263"/>
    </location>
</feature>
<dbReference type="GO" id="GO:0043737">
    <property type="term" value="F:deoxyribonuclease V activity"/>
    <property type="evidence" value="ECO:0007669"/>
    <property type="project" value="TreeGrafter"/>
</dbReference>
<dbReference type="InterPro" id="IPR007581">
    <property type="entry name" value="Endonuclease-V"/>
</dbReference>
<dbReference type="PANTHER" id="PTHR28511:SF1">
    <property type="entry name" value="ENDONUCLEASE V"/>
    <property type="match status" value="1"/>
</dbReference>
<dbReference type="EMBL" id="LWDD02000486">
    <property type="protein sequence ID" value="KAE8260122.1"/>
    <property type="molecule type" value="Genomic_DNA"/>
</dbReference>
<organism evidence="8 9">
    <name type="scientific">Tilletia caries</name>
    <name type="common">wheat bunt fungus</name>
    <dbReference type="NCBI Taxonomy" id="13290"/>
    <lineage>
        <taxon>Eukaryota</taxon>
        <taxon>Fungi</taxon>
        <taxon>Dikarya</taxon>
        <taxon>Basidiomycota</taxon>
        <taxon>Ustilaginomycotina</taxon>
        <taxon>Exobasidiomycetes</taxon>
        <taxon>Tilletiales</taxon>
        <taxon>Tilletiaceae</taxon>
        <taxon>Tilletia</taxon>
    </lineage>
</organism>
<evidence type="ECO:0000313" key="10">
    <source>
        <dbReference type="Proteomes" id="UP000836402"/>
    </source>
</evidence>
<evidence type="ECO:0000256" key="1">
    <source>
        <dbReference type="ARBA" id="ARBA00004496"/>
    </source>
</evidence>
<evidence type="ECO:0000313" key="9">
    <source>
        <dbReference type="Proteomes" id="UP000077671"/>
    </source>
</evidence>
<dbReference type="GO" id="GO:0016891">
    <property type="term" value="F:RNA endonuclease activity producing 5'-phosphomonoesters, hydrolytic mechanism"/>
    <property type="evidence" value="ECO:0007669"/>
    <property type="project" value="TreeGrafter"/>
</dbReference>
<dbReference type="GO" id="GO:0006281">
    <property type="term" value="P:DNA repair"/>
    <property type="evidence" value="ECO:0007669"/>
    <property type="project" value="InterPro"/>
</dbReference>
<name>A0A177UA24_9BASI</name>
<evidence type="ECO:0000313" key="7">
    <source>
        <dbReference type="EMBL" id="CAD6959564.1"/>
    </source>
</evidence>
<evidence type="ECO:0000256" key="3">
    <source>
        <dbReference type="ARBA" id="ARBA00022722"/>
    </source>
</evidence>
<evidence type="ECO:0000256" key="5">
    <source>
        <dbReference type="ARBA" id="ARBA00022801"/>
    </source>
</evidence>
<feature type="region of interest" description="Disordered" evidence="6">
    <location>
        <begin position="127"/>
        <end position="153"/>
    </location>
</feature>
<evidence type="ECO:0000256" key="4">
    <source>
        <dbReference type="ARBA" id="ARBA00022759"/>
    </source>
</evidence>
<feature type="compositionally biased region" description="Basic residues" evidence="6">
    <location>
        <begin position="138"/>
        <end position="153"/>
    </location>
</feature>
<dbReference type="GO" id="GO:0003727">
    <property type="term" value="F:single-stranded RNA binding"/>
    <property type="evidence" value="ECO:0007669"/>
    <property type="project" value="TreeGrafter"/>
</dbReference>
<dbReference type="PANTHER" id="PTHR28511">
    <property type="entry name" value="ENDONUCLEASE V"/>
    <property type="match status" value="1"/>
</dbReference>
<dbReference type="GO" id="GO:0005737">
    <property type="term" value="C:cytoplasm"/>
    <property type="evidence" value="ECO:0007669"/>
    <property type="project" value="UniProtKB-SubCell"/>
</dbReference>
<comment type="caution">
    <text evidence="8">The sequence shown here is derived from an EMBL/GenBank/DDBJ whole genome shotgun (WGS) entry which is preliminary data.</text>
</comment>
<dbReference type="Proteomes" id="UP000077671">
    <property type="component" value="Unassembled WGS sequence"/>
</dbReference>
<evidence type="ECO:0000256" key="6">
    <source>
        <dbReference type="SAM" id="MobiDB-lite"/>
    </source>
</evidence>
<keyword evidence="4" id="KW-0255">Endonuclease</keyword>
<comment type="subcellular location">
    <subcellularLocation>
        <location evidence="1">Cytoplasm</location>
    </subcellularLocation>
</comment>
<feature type="compositionally biased region" description="Basic and acidic residues" evidence="6">
    <location>
        <begin position="237"/>
        <end position="255"/>
    </location>
</feature>
<dbReference type="CDD" id="cd06559">
    <property type="entry name" value="Endonuclease_V"/>
    <property type="match status" value="1"/>
</dbReference>
<accession>A0A177UA24</accession>
<sequence>MDISYPVAPAQASTHTAASLVLVQIPWPLPALLGDAVVITHLRTLTIRSPPPSFPYIPGLLAFRELGPLLHLLSLLEDEERPDVLLCDGQGIAHPARCGLASHLGVLTGLPSIGSAKSWFFGRLSEDEDDDRQEGGHPHHHHRPTFPNLGHHRGSRLPLYYSNSTFTATATHQQHQRREPISHVLRSQPGINPIFVSPGHRFTLNQASQLVLALCTKYRLPDPIRMADHSSREALREWAAEAQRTETEDKTKDAQGEMSALLS</sequence>
<keyword evidence="10" id="KW-1185">Reference proteome</keyword>
<keyword evidence="2" id="KW-0963">Cytoplasm</keyword>
<reference evidence="7" key="3">
    <citation type="submission" date="2020-10" db="EMBL/GenBank/DDBJ databases">
        <authorList>
            <person name="Sedaghatjoo S."/>
        </authorList>
    </citation>
    <scope>NUCLEOTIDE SEQUENCE</scope>
    <source>
        <strain evidence="7">AZH3</strain>
    </source>
</reference>
<reference evidence="8" key="2">
    <citation type="journal article" date="2019" name="IMA Fungus">
        <title>Genome sequencing and comparison of five Tilletia species to identify candidate genes for the detection of regulated species infecting wheat.</title>
        <authorList>
            <person name="Nguyen H.D.T."/>
            <person name="Sultana T."/>
            <person name="Kesanakurti P."/>
            <person name="Hambleton S."/>
        </authorList>
    </citation>
    <scope>NUCLEOTIDE SEQUENCE</scope>
    <source>
        <strain evidence="8">DAOMC 238032</strain>
    </source>
</reference>
<dbReference type="Pfam" id="PF04493">
    <property type="entry name" value="Endonuclease_5"/>
    <property type="match status" value="1"/>
</dbReference>
<proteinExistence type="predicted"/>